<keyword evidence="2" id="KW-0067">ATP-binding</keyword>
<dbReference type="InterPro" id="IPR027417">
    <property type="entry name" value="P-loop_NTPase"/>
</dbReference>
<dbReference type="RefSeq" id="WP_188687202.1">
    <property type="nucleotide sequence ID" value="NZ_BMKX01000011.1"/>
</dbReference>
<dbReference type="PANTHER" id="PTHR35894">
    <property type="entry name" value="GENERAL SECRETION PATHWAY PROTEIN A-RELATED"/>
    <property type="match status" value="1"/>
</dbReference>
<dbReference type="EMBL" id="BMKX01000011">
    <property type="protein sequence ID" value="GGJ71478.1"/>
    <property type="molecule type" value="Genomic_DNA"/>
</dbReference>
<evidence type="ECO:0000313" key="2">
    <source>
        <dbReference type="EMBL" id="GGJ71478.1"/>
    </source>
</evidence>
<evidence type="ECO:0000313" key="3">
    <source>
        <dbReference type="Proteomes" id="UP000606115"/>
    </source>
</evidence>
<dbReference type="InterPro" id="IPR052026">
    <property type="entry name" value="ExeA_AAA_ATPase_DNA-bind"/>
</dbReference>
<proteinExistence type="predicted"/>
<dbReference type="InterPro" id="IPR049945">
    <property type="entry name" value="AAA_22"/>
</dbReference>
<name>A0ABQ2DTB0_9MICC</name>
<dbReference type="SUPFAM" id="SSF52540">
    <property type="entry name" value="P-loop containing nucleoside triphosphate hydrolases"/>
    <property type="match status" value="1"/>
</dbReference>
<keyword evidence="3" id="KW-1185">Reference proteome</keyword>
<organism evidence="2 3">
    <name type="scientific">Glutamicibacter ardleyensis</name>
    <dbReference type="NCBI Taxonomy" id="225894"/>
    <lineage>
        <taxon>Bacteria</taxon>
        <taxon>Bacillati</taxon>
        <taxon>Actinomycetota</taxon>
        <taxon>Actinomycetes</taxon>
        <taxon>Micrococcales</taxon>
        <taxon>Micrococcaceae</taxon>
        <taxon>Glutamicibacter</taxon>
    </lineage>
</organism>
<dbReference type="GeneID" id="303305628"/>
<gene>
    <name evidence="2" type="ORF">GCM10007173_32950</name>
</gene>
<dbReference type="Pfam" id="PF13401">
    <property type="entry name" value="AAA_22"/>
    <property type="match status" value="1"/>
</dbReference>
<protein>
    <submittedName>
        <fullName evidence="2">ATP-binding protein</fullName>
    </submittedName>
</protein>
<dbReference type="PANTHER" id="PTHR35894:SF5">
    <property type="entry name" value="MU-LIKE PROPHAGE FLUMU DNA TRANSPOSITION PROTEIN B"/>
    <property type="match status" value="1"/>
</dbReference>
<reference evidence="3" key="1">
    <citation type="journal article" date="2019" name="Int. J. Syst. Evol. Microbiol.">
        <title>The Global Catalogue of Microorganisms (GCM) 10K type strain sequencing project: providing services to taxonomists for standard genome sequencing and annotation.</title>
        <authorList>
            <consortium name="The Broad Institute Genomics Platform"/>
            <consortium name="The Broad Institute Genome Sequencing Center for Infectious Disease"/>
            <person name="Wu L."/>
            <person name="Ma J."/>
        </authorList>
    </citation>
    <scope>NUCLEOTIDE SEQUENCE [LARGE SCALE GENOMIC DNA]</scope>
    <source>
        <strain evidence="3">CGMCC 1.3685</strain>
    </source>
</reference>
<dbReference type="Gene3D" id="3.40.50.300">
    <property type="entry name" value="P-loop containing nucleotide triphosphate hydrolases"/>
    <property type="match status" value="1"/>
</dbReference>
<keyword evidence="2" id="KW-0547">Nucleotide-binding</keyword>
<accession>A0ABQ2DTB0</accession>
<comment type="caution">
    <text evidence="2">The sequence shown here is derived from an EMBL/GenBank/DDBJ whole genome shotgun (WGS) entry which is preliminary data.</text>
</comment>
<sequence length="270" mass="31047">MASSKLIVTKEHRRFIEFADAVRRQKTIGICFGQAGVGKTNSARAYASWDKLEPFLQDWGPRTDEDERMYAMCNRKRAVFYNPQVMTTAKLLKSELRVVSTRLSICVDEHLINQNNRSSPPHDRPGNVQLIIVDECERLNAVAVEYLRDFHDRTQVALILIGMPGMEKQFSRYPQLYSRIGFAHEYKALGQEEIVFVLQRWWTKLGLTLNMDDFTDAQAVGAILRVTRGNFRLIIRLFAQIERVMKINELTTITDEVVDAARSTLVIGYT</sequence>
<dbReference type="Proteomes" id="UP000606115">
    <property type="component" value="Unassembled WGS sequence"/>
</dbReference>
<dbReference type="GO" id="GO:0005524">
    <property type="term" value="F:ATP binding"/>
    <property type="evidence" value="ECO:0007669"/>
    <property type="project" value="UniProtKB-KW"/>
</dbReference>
<feature type="domain" description="ORC1/DEAH AAA+ ATPase" evidence="1">
    <location>
        <begin position="24"/>
        <end position="170"/>
    </location>
</feature>
<evidence type="ECO:0000259" key="1">
    <source>
        <dbReference type="Pfam" id="PF13401"/>
    </source>
</evidence>